<dbReference type="PRINTS" id="PR01270">
    <property type="entry name" value="HDASUPER"/>
</dbReference>
<reference evidence="5" key="1">
    <citation type="submission" date="2018-09" db="EMBL/GenBank/DDBJ databases">
        <title>Complete Genome Sequencing of Sulfolobus sp. JCM 16834.</title>
        <authorList>
            <person name="Kato S."/>
            <person name="Itoh T."/>
            <person name="Ohkuma M."/>
        </authorList>
    </citation>
    <scope>NUCLEOTIDE SEQUENCE [LARGE SCALE GENOMIC DNA]</scope>
    <source>
        <strain evidence="5">IC-007</strain>
    </source>
</reference>
<dbReference type="STRING" id="1294262.GCA_001316085_01646"/>
<dbReference type="PANTHER" id="PTHR10625:SF10">
    <property type="entry name" value="HISTONE DEACETYLASE HDAC1"/>
    <property type="match status" value="1"/>
</dbReference>
<accession>A0A510E2F7</accession>
<name>A0A510E2F7_9CREN</name>
<reference evidence="3 4" key="2">
    <citation type="journal article" date="2020" name="Int. J. Syst. Evol. Microbiol.">
        <title>Sulfuracidifex tepidarius gen. nov., sp. nov. and transfer of Sulfolobus metallicus Huber and Stetter 1992 to the genus Sulfuracidifex as Sulfuracidifex metallicus comb. nov.</title>
        <authorList>
            <person name="Itoh T."/>
            <person name="Miura T."/>
            <person name="Sakai H.D."/>
            <person name="Kato S."/>
            <person name="Ohkuma M."/>
            <person name="Takashina T."/>
        </authorList>
    </citation>
    <scope>NUCLEOTIDE SEQUENCE</scope>
    <source>
        <strain evidence="2 4">IC-006</strain>
        <strain evidence="3">IC-007</strain>
    </source>
</reference>
<accession>A0A510DTL1</accession>
<evidence type="ECO:0000313" key="3">
    <source>
        <dbReference type="EMBL" id="BBG26258.1"/>
    </source>
</evidence>
<dbReference type="InterPro" id="IPR037138">
    <property type="entry name" value="His_deacetylse_dom_sf"/>
</dbReference>
<feature type="domain" description="Histone deacetylase" evidence="1">
    <location>
        <begin position="26"/>
        <end position="291"/>
    </location>
</feature>
<evidence type="ECO:0000313" key="4">
    <source>
        <dbReference type="Proteomes" id="UP000322983"/>
    </source>
</evidence>
<dbReference type="EMBL" id="AP018930">
    <property type="protein sequence ID" value="BBG26258.1"/>
    <property type="molecule type" value="Genomic_DNA"/>
</dbReference>
<sequence length="339" mass="37454">MVHLLGLVWDDRFLEISFSHPMIRDMSKQRIRKFIESARKNLSLIEIAPEPAVEEVLKEVHTEEYVKSLKEVSKIPYIGFLDSGDTVHYPGIYEDVLLVVGSSLTAIARSKYIDQIYVPLGGFHHALPGRAMGFCPVNDVAIAVKRLIRSGEKVAIVDVDAHHGNGLQEILYRDPVLKINIFAYNGVFFPGTGKIEERGEGEGANLNYNIGLPLGSGDDVFEESLSFLDVVKDFSPSYVVVVAGVDGMRNDNLASLSLTPHSFYMLGKKIEKMQRELSFKVIGYGGGGYGECSHLGMLAFLAGLSRLSLTSVGIDNVKTITDSSTLIEARKRMDKLRRS</sequence>
<proteinExistence type="predicted"/>
<dbReference type="Proteomes" id="UP000325030">
    <property type="component" value="Chromosome"/>
</dbReference>
<dbReference type="GO" id="GO:0040029">
    <property type="term" value="P:epigenetic regulation of gene expression"/>
    <property type="evidence" value="ECO:0007669"/>
    <property type="project" value="TreeGrafter"/>
</dbReference>
<protein>
    <recommendedName>
        <fullName evidence="1">Histone deacetylase domain-containing protein</fullName>
    </recommendedName>
</protein>
<dbReference type="InterPro" id="IPR023696">
    <property type="entry name" value="Ureohydrolase_dom_sf"/>
</dbReference>
<dbReference type="InterPro" id="IPR023801">
    <property type="entry name" value="His_deacetylse_dom"/>
</dbReference>
<dbReference type="GO" id="GO:0004407">
    <property type="term" value="F:histone deacetylase activity"/>
    <property type="evidence" value="ECO:0007669"/>
    <property type="project" value="TreeGrafter"/>
</dbReference>
<organism evidence="3 5">
    <name type="scientific">Sulfuracidifex tepidarius</name>
    <dbReference type="NCBI Taxonomy" id="1294262"/>
    <lineage>
        <taxon>Archaea</taxon>
        <taxon>Thermoproteota</taxon>
        <taxon>Thermoprotei</taxon>
        <taxon>Sulfolobales</taxon>
        <taxon>Sulfolobaceae</taxon>
        <taxon>Sulfuracidifex</taxon>
    </lineage>
</organism>
<dbReference type="PANTHER" id="PTHR10625">
    <property type="entry name" value="HISTONE DEACETYLASE HDAC1-RELATED"/>
    <property type="match status" value="1"/>
</dbReference>
<dbReference type="KEGG" id="step:IC006_0789"/>
<gene>
    <name evidence="2" type="ORF">IC006_0789</name>
    <name evidence="3" type="ORF">IC007_0763</name>
</gene>
<dbReference type="Gene3D" id="3.40.800.20">
    <property type="entry name" value="Histone deacetylase domain"/>
    <property type="match status" value="1"/>
</dbReference>
<dbReference type="Proteomes" id="UP000322983">
    <property type="component" value="Chromosome"/>
</dbReference>
<dbReference type="InterPro" id="IPR000286">
    <property type="entry name" value="HDACs"/>
</dbReference>
<evidence type="ECO:0000313" key="5">
    <source>
        <dbReference type="Proteomes" id="UP000325030"/>
    </source>
</evidence>
<dbReference type="SUPFAM" id="SSF52768">
    <property type="entry name" value="Arginase/deacetylase"/>
    <property type="match status" value="1"/>
</dbReference>
<dbReference type="Pfam" id="PF00850">
    <property type="entry name" value="Hist_deacetyl"/>
    <property type="match status" value="1"/>
</dbReference>
<dbReference type="AlphaFoldDB" id="A0A510E2F7"/>
<evidence type="ECO:0000313" key="2">
    <source>
        <dbReference type="EMBL" id="BBG23505.1"/>
    </source>
</evidence>
<keyword evidence="4" id="KW-1185">Reference proteome</keyword>
<dbReference type="EMBL" id="AP018929">
    <property type="protein sequence ID" value="BBG23505.1"/>
    <property type="molecule type" value="Genomic_DNA"/>
</dbReference>
<evidence type="ECO:0000259" key="1">
    <source>
        <dbReference type="Pfam" id="PF00850"/>
    </source>
</evidence>